<dbReference type="Gene3D" id="3.40.50.1820">
    <property type="entry name" value="alpha/beta hydrolase"/>
    <property type="match status" value="2"/>
</dbReference>
<dbReference type="Proteomes" id="UP000631114">
    <property type="component" value="Unassembled WGS sequence"/>
</dbReference>
<protein>
    <submittedName>
        <fullName evidence="3">Uncharacterized protein</fullName>
    </submittedName>
</protein>
<feature type="transmembrane region" description="Helical" evidence="2">
    <location>
        <begin position="12"/>
        <end position="31"/>
    </location>
</feature>
<dbReference type="OrthoDB" id="443318at2759"/>
<dbReference type="GO" id="GO:0019748">
    <property type="term" value="P:secondary metabolic process"/>
    <property type="evidence" value="ECO:0007669"/>
    <property type="project" value="TreeGrafter"/>
</dbReference>
<keyword evidence="2" id="KW-1133">Transmembrane helix</keyword>
<evidence type="ECO:0000313" key="3">
    <source>
        <dbReference type="EMBL" id="KAF9626150.1"/>
    </source>
</evidence>
<evidence type="ECO:0000313" key="4">
    <source>
        <dbReference type="Proteomes" id="UP000631114"/>
    </source>
</evidence>
<accession>A0A835IVY7</accession>
<dbReference type="PANTHER" id="PTHR11802">
    <property type="entry name" value="SERINE PROTEASE FAMILY S10 SERINE CARBOXYPEPTIDASE"/>
    <property type="match status" value="1"/>
</dbReference>
<proteinExistence type="inferred from homology"/>
<organism evidence="3 4">
    <name type="scientific">Coptis chinensis</name>
    <dbReference type="NCBI Taxonomy" id="261450"/>
    <lineage>
        <taxon>Eukaryota</taxon>
        <taxon>Viridiplantae</taxon>
        <taxon>Streptophyta</taxon>
        <taxon>Embryophyta</taxon>
        <taxon>Tracheophyta</taxon>
        <taxon>Spermatophyta</taxon>
        <taxon>Magnoliopsida</taxon>
        <taxon>Ranunculales</taxon>
        <taxon>Ranunculaceae</taxon>
        <taxon>Coptidoideae</taxon>
        <taxon>Coptis</taxon>
    </lineage>
</organism>
<dbReference type="SUPFAM" id="SSF53474">
    <property type="entry name" value="alpha/beta-Hydrolases"/>
    <property type="match status" value="1"/>
</dbReference>
<dbReference type="FunFam" id="3.40.50.1820:FF:000072">
    <property type="entry name" value="Serine carboxypeptidase-like 19"/>
    <property type="match status" value="1"/>
</dbReference>
<keyword evidence="2" id="KW-0812">Transmembrane</keyword>
<dbReference type="PANTHER" id="PTHR11802:SF29">
    <property type="entry name" value="SERINE CARBOXYPEPTIDASE-LIKE 19"/>
    <property type="match status" value="1"/>
</dbReference>
<evidence type="ECO:0000256" key="1">
    <source>
        <dbReference type="ARBA" id="ARBA00009431"/>
    </source>
</evidence>
<evidence type="ECO:0000256" key="2">
    <source>
        <dbReference type="SAM" id="Phobius"/>
    </source>
</evidence>
<dbReference type="InterPro" id="IPR001563">
    <property type="entry name" value="Peptidase_S10"/>
</dbReference>
<keyword evidence="4" id="KW-1185">Reference proteome</keyword>
<dbReference type="AlphaFoldDB" id="A0A835IVY7"/>
<dbReference type="GO" id="GO:0004185">
    <property type="term" value="F:serine-type carboxypeptidase activity"/>
    <property type="evidence" value="ECO:0007669"/>
    <property type="project" value="InterPro"/>
</dbReference>
<dbReference type="InterPro" id="IPR029058">
    <property type="entry name" value="AB_hydrolase_fold"/>
</dbReference>
<dbReference type="PRINTS" id="PR00724">
    <property type="entry name" value="CRBOXYPTASEC"/>
</dbReference>
<dbReference type="EMBL" id="JADFTS010000001">
    <property type="protein sequence ID" value="KAF9626150.1"/>
    <property type="molecule type" value="Genomic_DNA"/>
</dbReference>
<gene>
    <name evidence="3" type="ORF">IFM89_031277</name>
</gene>
<name>A0A835IVY7_9MAGN</name>
<comment type="caution">
    <text evidence="3">The sequence shown here is derived from an EMBL/GenBank/DDBJ whole genome shotgun (WGS) entry which is preliminary data.</text>
</comment>
<keyword evidence="2" id="KW-0472">Membrane</keyword>
<reference evidence="3 4" key="1">
    <citation type="submission" date="2020-10" db="EMBL/GenBank/DDBJ databases">
        <title>The Coptis chinensis genome and diversification of protoberbering-type alkaloids.</title>
        <authorList>
            <person name="Wang B."/>
            <person name="Shu S."/>
            <person name="Song C."/>
            <person name="Liu Y."/>
        </authorList>
    </citation>
    <scope>NUCLEOTIDE SEQUENCE [LARGE SCALE GENOMIC DNA]</scope>
    <source>
        <strain evidence="3">HL-2020</strain>
        <tissue evidence="3">Leaf</tissue>
    </source>
</reference>
<dbReference type="Pfam" id="PF00450">
    <property type="entry name" value="Peptidase_S10"/>
    <property type="match status" value="1"/>
</dbReference>
<comment type="similarity">
    <text evidence="1">Belongs to the peptidase S10 family.</text>
</comment>
<dbReference type="GO" id="GO:0016747">
    <property type="term" value="F:acyltransferase activity, transferring groups other than amino-acyl groups"/>
    <property type="evidence" value="ECO:0007669"/>
    <property type="project" value="TreeGrafter"/>
</dbReference>
<sequence length="410" mass="46800">MAEWCHLSRKNLLPIFHVLLIVVLVLTWSGAAVSSGFTVRSLPGFKGPLPFHLETGYVGVGERGDVQLFYYFIHSERNPKEDPLVLWLVGGPGCTALYGITYEIGPLYFKAADSNGSLPNLVLNPDSWTQVANVIFLDAPVGTGFSYWRTAERFLISDTISARHTNQFLQNWLTDHPQFLSNPLYIGGDSYSGVVNPVIVEELVNGIEAGKEPQFNFKGYFLGNPLTSPYLENDAQIPFAHRMGLISEELYERYGYMLSEEWANDERVRKALHIREGTIEKWVRCNDDLLLHYESDIRVQTTIEYHRNLSSRGYRSLIYSGDHDLLVPHISTESWIRLLNLSIADDWRPWFVNREIAGLIHKDLCQWNDLCNCEGKRLPLNLRGAGHTAAEYKPKESFAMFKRWIDCNPL</sequence>
<dbReference type="GO" id="GO:0006508">
    <property type="term" value="P:proteolysis"/>
    <property type="evidence" value="ECO:0007669"/>
    <property type="project" value="InterPro"/>
</dbReference>